<dbReference type="GO" id="GO:0016020">
    <property type="term" value="C:membrane"/>
    <property type="evidence" value="ECO:0007669"/>
    <property type="project" value="TreeGrafter"/>
</dbReference>
<dbReference type="EMBL" id="NHON01000164">
    <property type="protein sequence ID" value="OWJ56542.1"/>
    <property type="molecule type" value="Genomic_DNA"/>
</dbReference>
<feature type="transmembrane region" description="Helical" evidence="1">
    <location>
        <begin position="298"/>
        <end position="319"/>
    </location>
</feature>
<dbReference type="InterPro" id="IPR002656">
    <property type="entry name" value="Acyl_transf_3_dom"/>
</dbReference>
<evidence type="ECO:0000259" key="2">
    <source>
        <dbReference type="Pfam" id="PF01757"/>
    </source>
</evidence>
<proteinExistence type="predicted"/>
<dbReference type="InterPro" id="IPR050879">
    <property type="entry name" value="Acyltransferase_3"/>
</dbReference>
<comment type="caution">
    <text evidence="3">The sequence shown here is derived from an EMBL/GenBank/DDBJ whole genome shotgun (WGS) entry which is preliminary data.</text>
</comment>
<dbReference type="PANTHER" id="PTHR23028">
    <property type="entry name" value="ACETYLTRANSFERASE"/>
    <property type="match status" value="1"/>
</dbReference>
<feature type="transmembrane region" description="Helical" evidence="1">
    <location>
        <begin position="375"/>
        <end position="393"/>
    </location>
</feature>
<feature type="transmembrane region" description="Helical" evidence="1">
    <location>
        <begin position="351"/>
        <end position="368"/>
    </location>
</feature>
<dbReference type="GO" id="GO:0000271">
    <property type="term" value="P:polysaccharide biosynthetic process"/>
    <property type="evidence" value="ECO:0007669"/>
    <property type="project" value="TreeGrafter"/>
</dbReference>
<dbReference type="GO" id="GO:0016747">
    <property type="term" value="F:acyltransferase activity, transferring groups other than amino-acyl groups"/>
    <property type="evidence" value="ECO:0007669"/>
    <property type="project" value="InterPro"/>
</dbReference>
<reference evidence="4" key="1">
    <citation type="submission" date="2017-05" db="EMBL/GenBank/DDBJ databases">
        <authorList>
            <person name="Macchi M."/>
            <person name="Festa S."/>
            <person name="Coppotelli B.M."/>
            <person name="Morelli I.S."/>
        </authorList>
    </citation>
    <scope>NUCLEOTIDE SEQUENCE [LARGE SCALE GENOMIC DNA]</scope>
    <source>
        <strain evidence="4">I</strain>
    </source>
</reference>
<evidence type="ECO:0000313" key="3">
    <source>
        <dbReference type="EMBL" id="OWJ56542.1"/>
    </source>
</evidence>
<feature type="transmembrane region" description="Helical" evidence="1">
    <location>
        <begin position="191"/>
        <end position="212"/>
    </location>
</feature>
<sequence length="461" mass="51890">MLALAVGKPLGCGLLPQDFRLMKLDSAAVKMTASQDQAEKSGSRLKFLDGLRAIAALSVVGQHAGELLYPQFFGWSITVWRPGQFGVFLFFIISGFVIPYTIGRYRSPLSFAFGRFFRIFPLLAAATAFVLLTSGQDYSLGVIVANLFAVHLFFTNINIVGSSWTLYYELIFYVLIGVAFFSNRLPNSLRVISVIPLLPLLLNGSISGDLLFGSAAKFVHSWEAIAVVLAFSVILAMAIAGHALSSLLKVLPFAVVVGFLLFHNYRGIFYNLTLVQFFAIGVLYYFHYTKRLATRHLVMLLIANAVMILINFRIFYYPFEWPAPQPLHDWLAPYFVDADKVGRLAPWWTDPVTYICAIVVFSFGYFFRYGLEGRVITWLGMISYSIYIVHSVIIHHLPQITGSRIVTFFGWMAISVVVSWLTYRLIEDPFHRLGRLAARWADTLSDRPPRHEAAVAEMTAR</sequence>
<accession>A0A211YU53</accession>
<keyword evidence="1" id="KW-0812">Transmembrane</keyword>
<gene>
    <name evidence="3" type="ORF">BWR60_34855</name>
</gene>
<dbReference type="AlphaFoldDB" id="A0A211YU53"/>
<feature type="transmembrane region" description="Helical" evidence="1">
    <location>
        <begin position="405"/>
        <end position="426"/>
    </location>
</feature>
<dbReference type="Proteomes" id="UP000196655">
    <property type="component" value="Unassembled WGS sequence"/>
</dbReference>
<dbReference type="Pfam" id="PF01757">
    <property type="entry name" value="Acyl_transf_3"/>
    <property type="match status" value="1"/>
</dbReference>
<name>A0A211YU53_9PROT</name>
<keyword evidence="1" id="KW-1133">Transmembrane helix</keyword>
<dbReference type="OrthoDB" id="505919at2"/>
<feature type="transmembrane region" description="Helical" evidence="1">
    <location>
        <begin position="85"/>
        <end position="103"/>
    </location>
</feature>
<evidence type="ECO:0000256" key="1">
    <source>
        <dbReference type="SAM" id="Phobius"/>
    </source>
</evidence>
<evidence type="ECO:0000313" key="4">
    <source>
        <dbReference type="Proteomes" id="UP000196655"/>
    </source>
</evidence>
<feature type="transmembrane region" description="Helical" evidence="1">
    <location>
        <begin position="115"/>
        <end position="132"/>
    </location>
</feature>
<feature type="transmembrane region" description="Helical" evidence="1">
    <location>
        <begin position="138"/>
        <end position="154"/>
    </location>
</feature>
<feature type="domain" description="Acyltransferase 3" evidence="2">
    <location>
        <begin position="46"/>
        <end position="424"/>
    </location>
</feature>
<feature type="transmembrane region" description="Helical" evidence="1">
    <location>
        <begin position="166"/>
        <end position="185"/>
    </location>
</feature>
<keyword evidence="4" id="KW-1185">Reference proteome</keyword>
<dbReference type="PANTHER" id="PTHR23028:SF131">
    <property type="entry name" value="BLR2367 PROTEIN"/>
    <property type="match status" value="1"/>
</dbReference>
<protein>
    <recommendedName>
        <fullName evidence="2">Acyltransferase 3 domain-containing protein</fullName>
    </recommendedName>
</protein>
<feature type="transmembrane region" description="Helical" evidence="1">
    <location>
        <begin position="224"/>
        <end position="248"/>
    </location>
</feature>
<feature type="transmembrane region" description="Helical" evidence="1">
    <location>
        <begin position="268"/>
        <end position="286"/>
    </location>
</feature>
<keyword evidence="1" id="KW-0472">Membrane</keyword>
<organism evidence="3 4">
    <name type="scientific">Inquilinus limosus</name>
    <dbReference type="NCBI Taxonomy" id="171674"/>
    <lineage>
        <taxon>Bacteria</taxon>
        <taxon>Pseudomonadati</taxon>
        <taxon>Pseudomonadota</taxon>
        <taxon>Alphaproteobacteria</taxon>
        <taxon>Rhodospirillales</taxon>
        <taxon>Rhodospirillaceae</taxon>
        <taxon>Inquilinus</taxon>
    </lineage>
</organism>